<dbReference type="Proteomes" id="UP001460888">
    <property type="component" value="Unassembled WGS sequence"/>
</dbReference>
<dbReference type="RefSeq" id="WP_353108603.1">
    <property type="nucleotide sequence ID" value="NZ_APND01000001.1"/>
</dbReference>
<dbReference type="Gene3D" id="3.30.70.270">
    <property type="match status" value="1"/>
</dbReference>
<dbReference type="CDD" id="cd01948">
    <property type="entry name" value="EAL"/>
    <property type="match status" value="1"/>
</dbReference>
<dbReference type="InterPro" id="IPR050706">
    <property type="entry name" value="Cyclic-di-GMP_PDE-like"/>
</dbReference>
<dbReference type="InterPro" id="IPR035919">
    <property type="entry name" value="EAL_sf"/>
</dbReference>
<feature type="transmembrane region" description="Helical" evidence="1">
    <location>
        <begin position="23"/>
        <end position="45"/>
    </location>
</feature>
<dbReference type="Gene3D" id="3.20.20.450">
    <property type="entry name" value="EAL domain"/>
    <property type="match status" value="1"/>
</dbReference>
<name>A0ABV2AX40_9GAMM</name>
<evidence type="ECO:0000313" key="5">
    <source>
        <dbReference type="Proteomes" id="UP001460888"/>
    </source>
</evidence>
<feature type="domain" description="GGDEF" evidence="3">
    <location>
        <begin position="146"/>
        <end position="280"/>
    </location>
</feature>
<organism evidence="4 5">
    <name type="scientific">Salinisphaera dokdonensis CL-ES53</name>
    <dbReference type="NCBI Taxonomy" id="1304272"/>
    <lineage>
        <taxon>Bacteria</taxon>
        <taxon>Pseudomonadati</taxon>
        <taxon>Pseudomonadota</taxon>
        <taxon>Gammaproteobacteria</taxon>
        <taxon>Salinisphaerales</taxon>
        <taxon>Salinisphaeraceae</taxon>
        <taxon>Salinisphaera</taxon>
    </lineage>
</organism>
<dbReference type="SMART" id="SM00267">
    <property type="entry name" value="GGDEF"/>
    <property type="match status" value="1"/>
</dbReference>
<dbReference type="SUPFAM" id="SSF55073">
    <property type="entry name" value="Nucleotide cyclase"/>
    <property type="match status" value="1"/>
</dbReference>
<dbReference type="InterPro" id="IPR000160">
    <property type="entry name" value="GGDEF_dom"/>
</dbReference>
<reference evidence="4 5" key="1">
    <citation type="submission" date="2013-03" db="EMBL/GenBank/DDBJ databases">
        <title>Salinisphaera dokdonensis CL-ES53 Genome Sequencing.</title>
        <authorList>
            <person name="Li C."/>
            <person name="Lai Q."/>
            <person name="Shao Z."/>
        </authorList>
    </citation>
    <scope>NUCLEOTIDE SEQUENCE [LARGE SCALE GENOMIC DNA]</scope>
    <source>
        <strain evidence="4 5">CL-ES53</strain>
    </source>
</reference>
<evidence type="ECO:0000256" key="1">
    <source>
        <dbReference type="SAM" id="Phobius"/>
    </source>
</evidence>
<feature type="domain" description="EAL" evidence="2">
    <location>
        <begin position="288"/>
        <end position="541"/>
    </location>
</feature>
<accession>A0ABV2AX40</accession>
<keyword evidence="5" id="KW-1185">Reference proteome</keyword>
<dbReference type="EMBL" id="APND01000001">
    <property type="protein sequence ID" value="MES1927870.1"/>
    <property type="molecule type" value="Genomic_DNA"/>
</dbReference>
<protein>
    <submittedName>
        <fullName evidence="4">Signal transduction family protein (GGDEF domain-containing protein)</fullName>
    </submittedName>
</protein>
<comment type="caution">
    <text evidence="4">The sequence shown here is derived from an EMBL/GenBank/DDBJ whole genome shotgun (WGS) entry which is preliminary data.</text>
</comment>
<dbReference type="Pfam" id="PF00990">
    <property type="entry name" value="GGDEF"/>
    <property type="match status" value="1"/>
</dbReference>
<gene>
    <name evidence="4" type="ORF">SADO_01405</name>
</gene>
<keyword evidence="1" id="KW-0812">Transmembrane</keyword>
<keyword evidence="1" id="KW-0472">Membrane</keyword>
<dbReference type="NCBIfam" id="TIGR00254">
    <property type="entry name" value="GGDEF"/>
    <property type="match status" value="1"/>
</dbReference>
<evidence type="ECO:0000259" key="2">
    <source>
        <dbReference type="PROSITE" id="PS50883"/>
    </source>
</evidence>
<dbReference type="InterPro" id="IPR029787">
    <property type="entry name" value="Nucleotide_cyclase"/>
</dbReference>
<dbReference type="SUPFAM" id="SSF141868">
    <property type="entry name" value="EAL domain-like"/>
    <property type="match status" value="1"/>
</dbReference>
<dbReference type="PANTHER" id="PTHR33121">
    <property type="entry name" value="CYCLIC DI-GMP PHOSPHODIESTERASE PDEF"/>
    <property type="match status" value="1"/>
</dbReference>
<dbReference type="InterPro" id="IPR001633">
    <property type="entry name" value="EAL_dom"/>
</dbReference>
<dbReference type="CDD" id="cd01949">
    <property type="entry name" value="GGDEF"/>
    <property type="match status" value="1"/>
</dbReference>
<evidence type="ECO:0000313" key="4">
    <source>
        <dbReference type="EMBL" id="MES1927870.1"/>
    </source>
</evidence>
<sequence length="562" mass="62194">MQQSNAEYFSHLVRALRCRVSRYAYYGLAIALAAVVLATVAAVVLAGDPLTLSSMYAAQRDNVTLLAMDVMPFVFAFWGQYVHVILSHEAGAMVLDETESLRTDKAALQAEARRLENHDSLTGLCNRTHFIEQLESSLASAHLNRTRVGIIVLDLDGFSEVNDQFGAANGDRVLKSVARRLTNAVEDSAILLARLGGDSFGVLVETLQSSEMLEKLGRRIQESLEPPCALDQLSLNLGASIGAAVYPDNARDAYALLNAADGAMQHAKTRGGGFELVKARLPLKDAEMHSLSAELRAAIDSEQLVLHLQPLVDIQADRVHGVEALVRWQHPRRGMIMPGDFIPRAERSGLMRDLSNWVLRRALQYTSELRAEGWPLRMSVNLSARSLLDPDFPDVLAGLLAAYEVPSKYLTLEITEDTLMADQRRTLDIITRVANMGVQISIDDFGTGYSQLAYLKRLPASEIKIDRSFVTDMLVSKTDLSIVQATIGLGHALGLRAVAEGIENENQADRLRLLGCDLMQGYYIGRPMPVDKLREWLEQWHLHHEPQPTTIRVEPSESPRLN</sequence>
<keyword evidence="1" id="KW-1133">Transmembrane helix</keyword>
<dbReference type="SMART" id="SM00052">
    <property type="entry name" value="EAL"/>
    <property type="match status" value="1"/>
</dbReference>
<dbReference type="InterPro" id="IPR043128">
    <property type="entry name" value="Rev_trsase/Diguanyl_cyclase"/>
</dbReference>
<dbReference type="PANTHER" id="PTHR33121:SF70">
    <property type="entry name" value="SIGNALING PROTEIN YKOW"/>
    <property type="match status" value="1"/>
</dbReference>
<dbReference type="PROSITE" id="PS50887">
    <property type="entry name" value="GGDEF"/>
    <property type="match status" value="1"/>
</dbReference>
<evidence type="ECO:0000259" key="3">
    <source>
        <dbReference type="PROSITE" id="PS50887"/>
    </source>
</evidence>
<proteinExistence type="predicted"/>
<dbReference type="Pfam" id="PF00563">
    <property type="entry name" value="EAL"/>
    <property type="match status" value="1"/>
</dbReference>
<dbReference type="PROSITE" id="PS50883">
    <property type="entry name" value="EAL"/>
    <property type="match status" value="1"/>
</dbReference>